<evidence type="ECO:0000256" key="14">
    <source>
        <dbReference type="ARBA" id="ARBA00022884"/>
    </source>
</evidence>
<dbReference type="GO" id="GO:0006397">
    <property type="term" value="P:mRNA processing"/>
    <property type="evidence" value="ECO:0007669"/>
    <property type="project" value="UniProtKB-UniRule"/>
</dbReference>
<dbReference type="GO" id="GO:0008033">
    <property type="term" value="P:tRNA processing"/>
    <property type="evidence" value="ECO:0007669"/>
    <property type="project" value="UniProtKB-KW"/>
</dbReference>
<dbReference type="EMBL" id="CP009910">
    <property type="protein sequence ID" value="AJA90491.1"/>
    <property type="molecule type" value="Genomic_DNA"/>
</dbReference>
<keyword evidence="12 15" id="KW-0378">Hydrolase</keyword>
<evidence type="ECO:0000256" key="2">
    <source>
        <dbReference type="ARBA" id="ARBA00004496"/>
    </source>
</evidence>
<evidence type="ECO:0000256" key="11">
    <source>
        <dbReference type="ARBA" id="ARBA00022759"/>
    </source>
</evidence>
<evidence type="ECO:0000256" key="3">
    <source>
        <dbReference type="ARBA" id="ARBA00010183"/>
    </source>
</evidence>
<dbReference type="FunFam" id="3.30.160.20:FF:000003">
    <property type="entry name" value="Ribonuclease 3"/>
    <property type="match status" value="1"/>
</dbReference>
<dbReference type="HOGENOM" id="CLU_000907_1_3_12"/>
<evidence type="ECO:0000313" key="19">
    <source>
        <dbReference type="Proteomes" id="UP000030940"/>
    </source>
</evidence>
<keyword evidence="6 15" id="KW-0698">rRNA processing</keyword>
<keyword evidence="14 15" id="KW-0694">RNA-binding</keyword>
<dbReference type="PROSITE" id="PS50137">
    <property type="entry name" value="DS_RBD"/>
    <property type="match status" value="1"/>
</dbReference>
<dbReference type="Gene3D" id="3.30.160.20">
    <property type="match status" value="1"/>
</dbReference>
<feature type="binding site" evidence="15">
    <location>
        <position position="132"/>
    </location>
    <ligand>
        <name>Mg(2+)</name>
        <dbReference type="ChEBI" id="CHEBI:18420"/>
    </ligand>
</feature>
<dbReference type="GO" id="GO:0005737">
    <property type="term" value="C:cytoplasm"/>
    <property type="evidence" value="ECO:0007669"/>
    <property type="project" value="UniProtKB-SubCell"/>
</dbReference>
<name>A0A0A7UW34_9SPIR</name>
<dbReference type="EC" id="3.1.26.3" evidence="15"/>
<comment type="subunit">
    <text evidence="4 15">Homodimer.</text>
</comment>
<sequence>MKKNSSDFCFSSERKVQLIEFLENLSINFNDFDLLNTALSHSSYSNELDQKSSNNERLEFLGDSVLNLIITDHLYRTYPNKSEGELSKARSYIVSEDSLSSIAREIDLGSYILLGRGEESNDGRNKKGILADAIEAFVGAIYLDSGFSMATDFVVGLFDMYIRLMFNRGDFKDYKSLLQEYVQKKYKISPSYKLDKEIGPDHDKVFCVELYVGEKFISNGKGKSKKEAEMRAAEVALKAMEDINL</sequence>
<feature type="active site" evidence="15">
    <location>
        <position position="63"/>
    </location>
</feature>
<dbReference type="NCBIfam" id="TIGR02191">
    <property type="entry name" value="RNaseIII"/>
    <property type="match status" value="1"/>
</dbReference>
<dbReference type="GO" id="GO:0004525">
    <property type="term" value="F:ribonuclease III activity"/>
    <property type="evidence" value="ECO:0007669"/>
    <property type="project" value="UniProtKB-UniRule"/>
</dbReference>
<keyword evidence="8 15" id="KW-0819">tRNA processing</keyword>
<evidence type="ECO:0000256" key="1">
    <source>
        <dbReference type="ARBA" id="ARBA00000109"/>
    </source>
</evidence>
<keyword evidence="5 15" id="KW-0963">Cytoplasm</keyword>
<dbReference type="CDD" id="cd10845">
    <property type="entry name" value="DSRM_RNAse_III_family"/>
    <property type="match status" value="1"/>
</dbReference>
<protein>
    <recommendedName>
        <fullName evidence="15">Ribonuclease 3</fullName>
        <ecNumber evidence="15">3.1.26.3</ecNumber>
    </recommendedName>
    <alternativeName>
        <fullName evidence="15">Ribonuclease III</fullName>
        <shortName evidence="15">RNase III</shortName>
    </alternativeName>
</protein>
<dbReference type="PROSITE" id="PS50142">
    <property type="entry name" value="RNASE_3_2"/>
    <property type="match status" value="1"/>
</dbReference>
<evidence type="ECO:0000313" key="18">
    <source>
        <dbReference type="EMBL" id="AJA90491.1"/>
    </source>
</evidence>
<dbReference type="FunFam" id="1.10.1520.10:FF:000001">
    <property type="entry name" value="Ribonuclease 3"/>
    <property type="match status" value="1"/>
</dbReference>
<dbReference type="CDD" id="cd00593">
    <property type="entry name" value="RIBOc"/>
    <property type="match status" value="1"/>
</dbReference>
<dbReference type="GO" id="GO:0006364">
    <property type="term" value="P:rRNA processing"/>
    <property type="evidence" value="ECO:0007669"/>
    <property type="project" value="UniProtKB-UniRule"/>
</dbReference>
<keyword evidence="11 15" id="KW-0255">Endonuclease</keyword>
<dbReference type="GO" id="GO:0010468">
    <property type="term" value="P:regulation of gene expression"/>
    <property type="evidence" value="ECO:0007669"/>
    <property type="project" value="TreeGrafter"/>
</dbReference>
<dbReference type="SUPFAM" id="SSF69065">
    <property type="entry name" value="RNase III domain-like"/>
    <property type="match status" value="1"/>
</dbReference>
<dbReference type="STRING" id="1245910.OY14_03525"/>
<feature type="domain" description="DRBM" evidence="16">
    <location>
        <begin position="173"/>
        <end position="242"/>
    </location>
</feature>
<dbReference type="GO" id="GO:0003725">
    <property type="term" value="F:double-stranded RNA binding"/>
    <property type="evidence" value="ECO:0007669"/>
    <property type="project" value="TreeGrafter"/>
</dbReference>
<accession>A0A0A7UW34</accession>
<dbReference type="Gene3D" id="1.10.1520.10">
    <property type="entry name" value="Ribonuclease III domain"/>
    <property type="match status" value="1"/>
</dbReference>
<dbReference type="KEGG" id="bchi:OY14_03525"/>
<dbReference type="AlphaFoldDB" id="A0A0A7UW34"/>
<dbReference type="SUPFAM" id="SSF54768">
    <property type="entry name" value="dsRNA-binding domain-like"/>
    <property type="match status" value="1"/>
</dbReference>
<comment type="cofactor">
    <cofactor evidence="15">
        <name>Mg(2+)</name>
        <dbReference type="ChEBI" id="CHEBI:18420"/>
    </cofactor>
</comment>
<gene>
    <name evidence="15" type="primary">rnc</name>
    <name evidence="18" type="ORF">OY14_03525</name>
</gene>
<evidence type="ECO:0000256" key="8">
    <source>
        <dbReference type="ARBA" id="ARBA00022694"/>
    </source>
</evidence>
<dbReference type="GO" id="GO:0046872">
    <property type="term" value="F:metal ion binding"/>
    <property type="evidence" value="ECO:0007669"/>
    <property type="project" value="UniProtKB-KW"/>
</dbReference>
<evidence type="ECO:0000256" key="12">
    <source>
        <dbReference type="ARBA" id="ARBA00022801"/>
    </source>
</evidence>
<dbReference type="PANTHER" id="PTHR11207:SF0">
    <property type="entry name" value="RIBONUCLEASE 3"/>
    <property type="match status" value="1"/>
</dbReference>
<evidence type="ECO:0000256" key="10">
    <source>
        <dbReference type="ARBA" id="ARBA00022723"/>
    </source>
</evidence>
<keyword evidence="13 15" id="KW-0460">Magnesium</keyword>
<dbReference type="Pfam" id="PF14622">
    <property type="entry name" value="Ribonucleas_3_3"/>
    <property type="match status" value="1"/>
</dbReference>
<evidence type="ECO:0000259" key="16">
    <source>
        <dbReference type="PROSITE" id="PS50137"/>
    </source>
</evidence>
<dbReference type="InterPro" id="IPR000999">
    <property type="entry name" value="RNase_III_dom"/>
</dbReference>
<organism evidence="18 19">
    <name type="scientific">Borreliella chilensis</name>
    <dbReference type="NCBI Taxonomy" id="1245910"/>
    <lineage>
        <taxon>Bacteria</taxon>
        <taxon>Pseudomonadati</taxon>
        <taxon>Spirochaetota</taxon>
        <taxon>Spirochaetia</taxon>
        <taxon>Spirochaetales</taxon>
        <taxon>Borreliaceae</taxon>
        <taxon>Borreliella</taxon>
    </lineage>
</organism>
<dbReference type="HAMAP" id="MF_00104">
    <property type="entry name" value="RNase_III"/>
    <property type="match status" value="1"/>
</dbReference>
<keyword evidence="10 15" id="KW-0479">Metal-binding</keyword>
<dbReference type="InterPro" id="IPR011907">
    <property type="entry name" value="RNase_III"/>
</dbReference>
<evidence type="ECO:0000256" key="13">
    <source>
        <dbReference type="ARBA" id="ARBA00022842"/>
    </source>
</evidence>
<evidence type="ECO:0000256" key="5">
    <source>
        <dbReference type="ARBA" id="ARBA00022490"/>
    </source>
</evidence>
<evidence type="ECO:0000256" key="9">
    <source>
        <dbReference type="ARBA" id="ARBA00022722"/>
    </source>
</evidence>
<keyword evidence="15" id="KW-0699">rRNA-binding</keyword>
<dbReference type="Pfam" id="PF00035">
    <property type="entry name" value="dsrm"/>
    <property type="match status" value="1"/>
</dbReference>
<evidence type="ECO:0000256" key="6">
    <source>
        <dbReference type="ARBA" id="ARBA00022552"/>
    </source>
</evidence>
<keyword evidence="7 15" id="KW-0507">mRNA processing</keyword>
<keyword evidence="19" id="KW-1185">Reference proteome</keyword>
<evidence type="ECO:0000256" key="15">
    <source>
        <dbReference type="HAMAP-Rule" id="MF_00104"/>
    </source>
</evidence>
<comment type="subcellular location">
    <subcellularLocation>
        <location evidence="2 15">Cytoplasm</location>
    </subcellularLocation>
</comment>
<dbReference type="InterPro" id="IPR014720">
    <property type="entry name" value="dsRBD_dom"/>
</dbReference>
<dbReference type="GO" id="GO:0042802">
    <property type="term" value="F:identical protein binding"/>
    <property type="evidence" value="ECO:0007669"/>
    <property type="project" value="UniProtKB-ARBA"/>
</dbReference>
<dbReference type="Proteomes" id="UP000030940">
    <property type="component" value="Chromosome"/>
</dbReference>
<comment type="similarity">
    <text evidence="3">Belongs to the ribonuclease III family.</text>
</comment>
<feature type="active site" evidence="15">
    <location>
        <position position="135"/>
    </location>
</feature>
<comment type="catalytic activity">
    <reaction evidence="1 15">
        <text>Endonucleolytic cleavage to 5'-phosphomonoester.</text>
        <dbReference type="EC" id="3.1.26.3"/>
    </reaction>
</comment>
<dbReference type="SMART" id="SM00535">
    <property type="entry name" value="RIBOc"/>
    <property type="match status" value="1"/>
</dbReference>
<feature type="binding site" evidence="15">
    <location>
        <position position="59"/>
    </location>
    <ligand>
        <name>Mg(2+)</name>
        <dbReference type="ChEBI" id="CHEBI:18420"/>
    </ligand>
</feature>
<evidence type="ECO:0000256" key="4">
    <source>
        <dbReference type="ARBA" id="ARBA00011738"/>
    </source>
</evidence>
<dbReference type="SMART" id="SM00358">
    <property type="entry name" value="DSRM"/>
    <property type="match status" value="1"/>
</dbReference>
<reference evidence="18 19" key="1">
    <citation type="journal article" date="2015" name="Genome Announc.">
        <title>Genome Sequence of Borrelia chilensis VA1, a South American Member of the Lyme Borreliosis Group.</title>
        <authorList>
            <person name="Huang W."/>
            <person name="Ojaimi C."/>
            <person name="Fallon J.T."/>
            <person name="Travisany D."/>
            <person name="Maass A."/>
            <person name="Ivanova L."/>
            <person name="Tomova A."/>
            <person name="Gonzalez-Acuna D."/>
            <person name="Godfrey H.P."/>
            <person name="Cabello F.C."/>
        </authorList>
    </citation>
    <scope>NUCLEOTIDE SEQUENCE [LARGE SCALE GENOMIC DNA]</scope>
    <source>
        <strain evidence="18 19">VA1</strain>
    </source>
</reference>
<dbReference type="InterPro" id="IPR036389">
    <property type="entry name" value="RNase_III_sf"/>
</dbReference>
<keyword evidence="9 15" id="KW-0540">Nuclease</keyword>
<feature type="binding site" evidence="15">
    <location>
        <position position="135"/>
    </location>
    <ligand>
        <name>Mg(2+)</name>
        <dbReference type="ChEBI" id="CHEBI:18420"/>
    </ligand>
</feature>
<proteinExistence type="inferred from homology"/>
<dbReference type="PANTHER" id="PTHR11207">
    <property type="entry name" value="RIBONUCLEASE III"/>
    <property type="match status" value="1"/>
</dbReference>
<dbReference type="GO" id="GO:0019843">
    <property type="term" value="F:rRNA binding"/>
    <property type="evidence" value="ECO:0007669"/>
    <property type="project" value="UniProtKB-KW"/>
</dbReference>
<dbReference type="PROSITE" id="PS00517">
    <property type="entry name" value="RNASE_3_1"/>
    <property type="match status" value="1"/>
</dbReference>
<evidence type="ECO:0000256" key="7">
    <source>
        <dbReference type="ARBA" id="ARBA00022664"/>
    </source>
</evidence>
<feature type="domain" description="RNase III" evidence="17">
    <location>
        <begin position="18"/>
        <end position="146"/>
    </location>
</feature>
<evidence type="ECO:0000259" key="17">
    <source>
        <dbReference type="PROSITE" id="PS50142"/>
    </source>
</evidence>
<comment type="function">
    <text evidence="15">Digests double-stranded RNA. Involved in the processing of primary rRNA transcript to yield the immediate precursors to the large and small rRNAs (23S and 16S). Processes some mRNAs, and tRNAs when they are encoded in the rRNA operon. Processes pre-crRNA and tracrRNA of type II CRISPR loci if present in the organism.</text>
</comment>